<dbReference type="InterPro" id="IPR032675">
    <property type="entry name" value="LRR_dom_sf"/>
</dbReference>
<protein>
    <recommendedName>
        <fullName evidence="1">DUF5648 domain-containing protein</fullName>
    </recommendedName>
</protein>
<evidence type="ECO:0000313" key="3">
    <source>
        <dbReference type="Proteomes" id="UP000004431"/>
    </source>
</evidence>
<evidence type="ECO:0000259" key="1">
    <source>
        <dbReference type="Pfam" id="PF18885"/>
    </source>
</evidence>
<name>A0ABN0B1F1_9ACTN</name>
<proteinExistence type="predicted"/>
<dbReference type="InterPro" id="IPR001611">
    <property type="entry name" value="Leu-rich_rpt"/>
</dbReference>
<evidence type="ECO:0000313" key="2">
    <source>
        <dbReference type="EMBL" id="EFL44628.1"/>
    </source>
</evidence>
<dbReference type="Proteomes" id="UP000004431">
    <property type="component" value="Unassembled WGS sequence"/>
</dbReference>
<sequence length="417" mass="46380">MKSLARSAAAGAIACGLVLGSAALPSALHTTSVSYAATPKKNEDSAAVKAIRRAIQNELKRERQHKENLTGKTSWKDDFYDDDNSCGNFSNVKELSLSGIKLKDDAKAKGLLEKLSGLTSLSITNCGLTNDDLSSIVSGKALTYLDVSGNKLTNLSGLPSCLKSLVANNNAITDISDIKKQQQLGLLQLRGNKLEENTDANASVLTYLKGNLYELELSGKFANNYTVKEALITVTMNNKKKQLEIDELKKKLADEISSIDSSHSLLESYLRLQNAHPNVRYAILYRLYNNTTGEHLFTPKEAEKNNLVALGWKLEGAAGLIPATEGDEVYRLYNPWTGEHHYTTDTNEVKNLVKIGWKDEGVCFYSSRSKKRTPVYSLYNPNRTEFYHHYTAKLDEIEKNVRDGWKKEGVKWYVEEV</sequence>
<dbReference type="EMBL" id="AEDQ01000008">
    <property type="protein sequence ID" value="EFL44628.1"/>
    <property type="molecule type" value="Genomic_DNA"/>
</dbReference>
<dbReference type="Pfam" id="PF18885">
    <property type="entry name" value="DUF5648"/>
    <property type="match status" value="1"/>
</dbReference>
<organism evidence="2 3">
    <name type="scientific">Fannyhessea vaginae PB189-T1-4</name>
    <dbReference type="NCBI Taxonomy" id="866774"/>
    <lineage>
        <taxon>Bacteria</taxon>
        <taxon>Bacillati</taxon>
        <taxon>Actinomycetota</taxon>
        <taxon>Coriobacteriia</taxon>
        <taxon>Coriobacteriales</taxon>
        <taxon>Atopobiaceae</taxon>
        <taxon>Fannyhessea</taxon>
    </lineage>
</organism>
<dbReference type="SUPFAM" id="SSF52058">
    <property type="entry name" value="L domain-like"/>
    <property type="match status" value="1"/>
</dbReference>
<accession>A0ABN0B1F1</accession>
<feature type="domain" description="DUF5648" evidence="1">
    <location>
        <begin position="284"/>
        <end position="414"/>
    </location>
</feature>
<keyword evidence="3" id="KW-1185">Reference proteome</keyword>
<dbReference type="PROSITE" id="PS51450">
    <property type="entry name" value="LRR"/>
    <property type="match status" value="1"/>
</dbReference>
<dbReference type="SMART" id="SM00364">
    <property type="entry name" value="LRR_BAC"/>
    <property type="match status" value="2"/>
</dbReference>
<dbReference type="Gene3D" id="3.80.10.10">
    <property type="entry name" value="Ribonuclease Inhibitor"/>
    <property type="match status" value="1"/>
</dbReference>
<dbReference type="RefSeq" id="WP_006303604.1">
    <property type="nucleotide sequence ID" value="NZ_AEDQ01000008.1"/>
</dbReference>
<comment type="caution">
    <text evidence="2">The sequence shown here is derived from an EMBL/GenBank/DDBJ whole genome shotgun (WGS) entry which is preliminary data.</text>
</comment>
<reference evidence="2 3" key="1">
    <citation type="submission" date="2010-08" db="EMBL/GenBank/DDBJ databases">
        <authorList>
            <person name="Durkin A.S."/>
            <person name="Madupu R."/>
            <person name="Torralba M."/>
            <person name="Gillis M."/>
            <person name="Methe B."/>
            <person name="Sutton G."/>
            <person name="Nelson K.E."/>
        </authorList>
    </citation>
    <scope>NUCLEOTIDE SEQUENCE [LARGE SCALE GENOMIC DNA]</scope>
    <source>
        <strain evidence="2 3">PB189-T1-4</strain>
    </source>
</reference>
<gene>
    <name evidence="2" type="ORF">HMPREF9248_0011</name>
</gene>
<dbReference type="InterPro" id="IPR043708">
    <property type="entry name" value="DUF5648"/>
</dbReference>